<evidence type="ECO:0000313" key="1">
    <source>
        <dbReference type="EMBL" id="KAF4363267.1"/>
    </source>
</evidence>
<dbReference type="EMBL" id="JAATIQ010000299">
    <property type="protein sequence ID" value="KAF4363267.1"/>
    <property type="molecule type" value="Genomic_DNA"/>
</dbReference>
<gene>
    <name evidence="1" type="ORF">G4B88_016078</name>
</gene>
<evidence type="ECO:0000313" key="2">
    <source>
        <dbReference type="Proteomes" id="UP000583929"/>
    </source>
</evidence>
<keyword evidence="2" id="KW-1185">Reference proteome</keyword>
<proteinExistence type="predicted"/>
<comment type="caution">
    <text evidence="1">The sequence shown here is derived from an EMBL/GenBank/DDBJ whole genome shotgun (WGS) entry which is preliminary data.</text>
</comment>
<protein>
    <submittedName>
        <fullName evidence="1">Uncharacterized protein</fullName>
    </submittedName>
</protein>
<dbReference type="Proteomes" id="UP000583929">
    <property type="component" value="Unassembled WGS sequence"/>
</dbReference>
<organism evidence="1 2">
    <name type="scientific">Cannabis sativa</name>
    <name type="common">Hemp</name>
    <name type="synonym">Marijuana</name>
    <dbReference type="NCBI Taxonomy" id="3483"/>
    <lineage>
        <taxon>Eukaryota</taxon>
        <taxon>Viridiplantae</taxon>
        <taxon>Streptophyta</taxon>
        <taxon>Embryophyta</taxon>
        <taxon>Tracheophyta</taxon>
        <taxon>Spermatophyta</taxon>
        <taxon>Magnoliopsida</taxon>
        <taxon>eudicotyledons</taxon>
        <taxon>Gunneridae</taxon>
        <taxon>Pentapetalae</taxon>
        <taxon>rosids</taxon>
        <taxon>fabids</taxon>
        <taxon>Rosales</taxon>
        <taxon>Cannabaceae</taxon>
        <taxon>Cannabis</taxon>
    </lineage>
</organism>
<accession>A0A7J6EXV6</accession>
<sequence>MGIGDSILVFKDPWLPRPYSFLPTSPITTHPNFLVKDLIEESRTGWNVGLLRALFNEVDQQCIRSIPICKFVKDDAWLWNFIEDGSYSVKSGYFRASQVESSIVSPSKDVFSFLKNSQTILMASEVLSQSEFELFLVATWYIWGERTQVIHGHQAYSSEVIANRIYKLLEEFNKGRNTNNAKRESVFFYFYLDCSITRPV</sequence>
<reference evidence="1 2" key="1">
    <citation type="journal article" date="2020" name="bioRxiv">
        <title>Sequence and annotation of 42 cannabis genomes reveals extensive copy number variation in cannabinoid synthesis and pathogen resistance genes.</title>
        <authorList>
            <person name="Mckernan K.J."/>
            <person name="Helbert Y."/>
            <person name="Kane L.T."/>
            <person name="Ebling H."/>
            <person name="Zhang L."/>
            <person name="Liu B."/>
            <person name="Eaton Z."/>
            <person name="Mclaughlin S."/>
            <person name="Kingan S."/>
            <person name="Baybayan P."/>
            <person name="Concepcion G."/>
            <person name="Jordan M."/>
            <person name="Riva A."/>
            <person name="Barbazuk W."/>
            <person name="Harkins T."/>
        </authorList>
    </citation>
    <scope>NUCLEOTIDE SEQUENCE [LARGE SCALE GENOMIC DNA]</scope>
    <source>
        <strain evidence="2">cv. Jamaican Lion 4</strain>
        <tissue evidence="1">Leaf</tissue>
    </source>
</reference>
<dbReference type="AlphaFoldDB" id="A0A7J6EXV6"/>
<name>A0A7J6EXV6_CANSA</name>